<protein>
    <submittedName>
        <fullName evidence="1">Zinc ribbon domain-containing protein</fullName>
    </submittedName>
</protein>
<accession>A0ABW9A456</accession>
<organism evidence="1 2">
    <name type="scientific">Paraburkholderia agricolaris</name>
    <dbReference type="NCBI Taxonomy" id="2152888"/>
    <lineage>
        <taxon>Bacteria</taxon>
        <taxon>Pseudomonadati</taxon>
        <taxon>Pseudomonadota</taxon>
        <taxon>Betaproteobacteria</taxon>
        <taxon>Burkholderiales</taxon>
        <taxon>Burkholderiaceae</taxon>
        <taxon>Paraburkholderia</taxon>
    </lineage>
</organism>
<gene>
    <name evidence="1" type="ORF">PQR66_39335</name>
</gene>
<proteinExistence type="predicted"/>
<evidence type="ECO:0000313" key="2">
    <source>
        <dbReference type="Proteomes" id="UP001629249"/>
    </source>
</evidence>
<comment type="caution">
    <text evidence="1">The sequence shown here is derived from an EMBL/GenBank/DDBJ whole genome shotgun (WGS) entry which is preliminary data.</text>
</comment>
<sequence>MAVLKRKQHGKEVSDKATSCVQCGAPVVKRQTGAGKTLGGWGMLIVGSLITWGCVSDNGARYGSDAVNQAQSCRKDDLQCLGDQGNAAASIYCKGPIERLATHTVRWTGGPYEVKFSRFRWTNSPGGPITYIGDKAEFQNDIGVYTPIIYECGLASDGKTVLAVSASAGRLPP</sequence>
<dbReference type="Proteomes" id="UP001629249">
    <property type="component" value="Unassembled WGS sequence"/>
</dbReference>
<name>A0ABW9A456_9BURK</name>
<dbReference type="EMBL" id="JAQQFN010000061">
    <property type="protein sequence ID" value="MFL9889128.1"/>
    <property type="molecule type" value="Genomic_DNA"/>
</dbReference>
<reference evidence="1 2" key="1">
    <citation type="journal article" date="2024" name="Chem. Sci.">
        <title>Discovery of megapolipeptins by genome mining of a Burkholderiales bacteria collection.</title>
        <authorList>
            <person name="Paulo B.S."/>
            <person name="Recchia M.J.J."/>
            <person name="Lee S."/>
            <person name="Fergusson C.H."/>
            <person name="Romanowski S.B."/>
            <person name="Hernandez A."/>
            <person name="Krull N."/>
            <person name="Liu D.Y."/>
            <person name="Cavanagh H."/>
            <person name="Bos A."/>
            <person name="Gray C.A."/>
            <person name="Murphy B.T."/>
            <person name="Linington R.G."/>
            <person name="Eustaquio A.S."/>
        </authorList>
    </citation>
    <scope>NUCLEOTIDE SEQUENCE [LARGE SCALE GENOMIC DNA]</scope>
    <source>
        <strain evidence="1 2">RL16-012-BIC-B</strain>
    </source>
</reference>
<dbReference type="RefSeq" id="WP_408336281.1">
    <property type="nucleotide sequence ID" value="NZ_JAQQFH010000070.1"/>
</dbReference>
<keyword evidence="2" id="KW-1185">Reference proteome</keyword>
<evidence type="ECO:0000313" key="1">
    <source>
        <dbReference type="EMBL" id="MFL9889128.1"/>
    </source>
</evidence>